<evidence type="ECO:0000256" key="7">
    <source>
        <dbReference type="ARBA" id="ARBA00022989"/>
    </source>
</evidence>
<dbReference type="STRING" id="157910.SAMN05445850_6583"/>
<dbReference type="InterPro" id="IPR002293">
    <property type="entry name" value="AA/rel_permease1"/>
</dbReference>
<comment type="subcellular location">
    <subcellularLocation>
        <location evidence="1">Cell membrane</location>
        <topology evidence="1">Multi-pass membrane protein</topology>
    </subcellularLocation>
</comment>
<protein>
    <submittedName>
        <fullName evidence="10">Arginine:ornithine antiporter, APA family</fullName>
    </submittedName>
</protein>
<feature type="transmembrane region" description="Helical" evidence="9">
    <location>
        <begin position="179"/>
        <end position="199"/>
    </location>
</feature>
<feature type="transmembrane region" description="Helical" evidence="9">
    <location>
        <begin position="474"/>
        <end position="499"/>
    </location>
</feature>
<dbReference type="NCBIfam" id="TIGR00905">
    <property type="entry name" value="2A0302"/>
    <property type="match status" value="1"/>
</dbReference>
<feature type="transmembrane region" description="Helical" evidence="9">
    <location>
        <begin position="108"/>
        <end position="129"/>
    </location>
</feature>
<gene>
    <name evidence="10" type="ORF">SAMN05445850_6583</name>
</gene>
<dbReference type="GO" id="GO:0006865">
    <property type="term" value="P:amino acid transport"/>
    <property type="evidence" value="ECO:0007669"/>
    <property type="project" value="UniProtKB-KW"/>
</dbReference>
<dbReference type="Proteomes" id="UP000199365">
    <property type="component" value="Unassembled WGS sequence"/>
</dbReference>
<evidence type="ECO:0000256" key="3">
    <source>
        <dbReference type="ARBA" id="ARBA00022448"/>
    </source>
</evidence>
<dbReference type="AlphaFoldDB" id="A0A1H1K8G0"/>
<keyword evidence="5 9" id="KW-0812">Transmembrane</keyword>
<dbReference type="GO" id="GO:0022857">
    <property type="term" value="F:transmembrane transporter activity"/>
    <property type="evidence" value="ECO:0007669"/>
    <property type="project" value="InterPro"/>
</dbReference>
<keyword evidence="7 9" id="KW-1133">Transmembrane helix</keyword>
<feature type="transmembrane region" description="Helical" evidence="9">
    <location>
        <begin position="421"/>
        <end position="438"/>
    </location>
</feature>
<dbReference type="PIRSF" id="PIRSF006060">
    <property type="entry name" value="AA_transporter"/>
    <property type="match status" value="1"/>
</dbReference>
<keyword evidence="6" id="KW-0029">Amino-acid transport</keyword>
<evidence type="ECO:0000256" key="8">
    <source>
        <dbReference type="ARBA" id="ARBA00023136"/>
    </source>
</evidence>
<evidence type="ECO:0000256" key="9">
    <source>
        <dbReference type="SAM" id="Phobius"/>
    </source>
</evidence>
<dbReference type="InterPro" id="IPR004754">
    <property type="entry name" value="Amino_acid_antiprt"/>
</dbReference>
<evidence type="ECO:0000256" key="6">
    <source>
        <dbReference type="ARBA" id="ARBA00022970"/>
    </source>
</evidence>
<feature type="transmembrane region" description="Helical" evidence="9">
    <location>
        <begin position="255"/>
        <end position="279"/>
    </location>
</feature>
<evidence type="ECO:0000313" key="10">
    <source>
        <dbReference type="EMBL" id="SDR58571.1"/>
    </source>
</evidence>
<dbReference type="Gene3D" id="1.20.1740.10">
    <property type="entry name" value="Amino acid/polyamine transporter I"/>
    <property type="match status" value="1"/>
</dbReference>
<keyword evidence="11" id="KW-1185">Reference proteome</keyword>
<evidence type="ECO:0000313" key="11">
    <source>
        <dbReference type="Proteomes" id="UP000199365"/>
    </source>
</evidence>
<dbReference type="EMBL" id="FNKX01000003">
    <property type="protein sequence ID" value="SDR58571.1"/>
    <property type="molecule type" value="Genomic_DNA"/>
</dbReference>
<keyword evidence="8 9" id="KW-0472">Membrane</keyword>
<feature type="transmembrane region" description="Helical" evidence="9">
    <location>
        <begin position="219"/>
        <end position="243"/>
    </location>
</feature>
<dbReference type="PANTHER" id="PTHR42770">
    <property type="entry name" value="AMINO ACID TRANSPORTER-RELATED"/>
    <property type="match status" value="1"/>
</dbReference>
<dbReference type="InterPro" id="IPR050367">
    <property type="entry name" value="APC_superfamily"/>
</dbReference>
<feature type="transmembrane region" description="Helical" evidence="9">
    <location>
        <begin position="31"/>
        <end position="50"/>
    </location>
</feature>
<comment type="similarity">
    <text evidence="2">Belongs to the amino acid-polyamine-organocation (APC) superfamily. Basic amino acid/polyamine antiporter (APA) (TC 2.A.3.2) family.</text>
</comment>
<dbReference type="Pfam" id="PF13520">
    <property type="entry name" value="AA_permease_2"/>
    <property type="match status" value="1"/>
</dbReference>
<feature type="transmembrane region" description="Helical" evidence="9">
    <location>
        <begin position="352"/>
        <end position="373"/>
    </location>
</feature>
<evidence type="ECO:0000256" key="5">
    <source>
        <dbReference type="ARBA" id="ARBA00022692"/>
    </source>
</evidence>
<sequence length="500" mass="53744">MHAYLLRVSPFLEEISFSEGWTMATQVETKLSLPALTAMVVGSMVGAGIFSLPRNFARATGPFGAVIAWCVAGIGMYALARVFQALAQRRPELDAGVFAYARAGYGDYAGFLSAFGYWMAGCFGNVSYWVPIKSTLGAFVPAFGNGNTASAIIVSSVGIWLFHLVMLRGVQQATMINTIVTVAKLIPIVLFIVMLIALFRADMFRANLWERSDQIGKGLFSQVRATMLVTVFVFVGIEGASVYSRYAKKRSDVGAATITGFVAVLCLLVLVTLLPYATLPRADIAVMRQPSMAAVLGALLGPFGVVFVSAGLIISILGAYLAWSLICAEVLFAAARLETMPRIFARQNERKLPVAAIWLTSTVVQCFVISTYWSTDAFALMLNLTSSMVLIPYFLVAAYGIKAARDDSGQNGGTLSGALRTEYFVAMFATLYTAFLLFAGGLKFLMLSALLYAPGTVLYVVAKRERGHRVFSKVEWVIFAVAACGAIGALIGLATGTIVI</sequence>
<proteinExistence type="inferred from homology"/>
<dbReference type="GO" id="GO:0005886">
    <property type="term" value="C:plasma membrane"/>
    <property type="evidence" value="ECO:0007669"/>
    <property type="project" value="UniProtKB-SubCell"/>
</dbReference>
<feature type="transmembrane region" description="Helical" evidence="9">
    <location>
        <begin position="379"/>
        <end position="401"/>
    </location>
</feature>
<evidence type="ECO:0000256" key="1">
    <source>
        <dbReference type="ARBA" id="ARBA00004651"/>
    </source>
</evidence>
<feature type="transmembrane region" description="Helical" evidence="9">
    <location>
        <begin position="149"/>
        <end position="167"/>
    </location>
</feature>
<evidence type="ECO:0000256" key="4">
    <source>
        <dbReference type="ARBA" id="ARBA00022475"/>
    </source>
</evidence>
<keyword evidence="3" id="KW-0813">Transport</keyword>
<feature type="transmembrane region" description="Helical" evidence="9">
    <location>
        <begin position="62"/>
        <end position="80"/>
    </location>
</feature>
<keyword evidence="4" id="KW-1003">Cell membrane</keyword>
<name>A0A1H1K8G0_9BURK</name>
<organism evidence="10 11">
    <name type="scientific">Paraburkholderia tuberum</name>
    <dbReference type="NCBI Taxonomy" id="157910"/>
    <lineage>
        <taxon>Bacteria</taxon>
        <taxon>Pseudomonadati</taxon>
        <taxon>Pseudomonadota</taxon>
        <taxon>Betaproteobacteria</taxon>
        <taxon>Burkholderiales</taxon>
        <taxon>Burkholderiaceae</taxon>
        <taxon>Paraburkholderia</taxon>
    </lineage>
</organism>
<accession>A0A1H1K8G0</accession>
<feature type="transmembrane region" description="Helical" evidence="9">
    <location>
        <begin position="444"/>
        <end position="462"/>
    </location>
</feature>
<feature type="transmembrane region" description="Helical" evidence="9">
    <location>
        <begin position="299"/>
        <end position="332"/>
    </location>
</feature>
<reference evidence="11" key="1">
    <citation type="submission" date="2016-10" db="EMBL/GenBank/DDBJ databases">
        <authorList>
            <person name="Varghese N."/>
            <person name="Submissions S."/>
        </authorList>
    </citation>
    <scope>NUCLEOTIDE SEQUENCE [LARGE SCALE GENOMIC DNA]</scope>
    <source>
        <strain evidence="11">DUS833</strain>
    </source>
</reference>
<evidence type="ECO:0000256" key="2">
    <source>
        <dbReference type="ARBA" id="ARBA00008220"/>
    </source>
</evidence>
<dbReference type="PANTHER" id="PTHR42770:SF4">
    <property type="entry name" value="ARGININE_ORNITHINE ANTIPORTER-RELATED"/>
    <property type="match status" value="1"/>
</dbReference>